<dbReference type="EMBL" id="CP028136">
    <property type="protein sequence ID" value="AVR46710.1"/>
    <property type="molecule type" value="Genomic_DNA"/>
</dbReference>
<dbReference type="Pfam" id="PF13517">
    <property type="entry name" value="FG-GAP_3"/>
    <property type="match status" value="5"/>
</dbReference>
<reference evidence="4" key="1">
    <citation type="submission" date="2018-03" db="EMBL/GenBank/DDBJ databases">
        <title>Gramella fulva sp. nov., isolated from a dry surface of tidal flat.</title>
        <authorList>
            <person name="Hwang S.H."/>
            <person name="Hwang W.M."/>
            <person name="Kang K."/>
            <person name="Ahn T.-Y."/>
        </authorList>
    </citation>
    <scope>NUCLEOTIDE SEQUENCE [LARGE SCALE GENOMIC DNA]</scope>
    <source>
        <strain evidence="4">SH35</strain>
    </source>
</reference>
<dbReference type="SUPFAM" id="SSF69318">
    <property type="entry name" value="Integrin alpha N-terminal domain"/>
    <property type="match status" value="3"/>
</dbReference>
<dbReference type="OrthoDB" id="9816120at2"/>
<organism evidence="3 4">
    <name type="scientific">Christiangramia fulva</name>
    <dbReference type="NCBI Taxonomy" id="2126553"/>
    <lineage>
        <taxon>Bacteria</taxon>
        <taxon>Pseudomonadati</taxon>
        <taxon>Bacteroidota</taxon>
        <taxon>Flavobacteriia</taxon>
        <taxon>Flavobacteriales</taxon>
        <taxon>Flavobacteriaceae</taxon>
        <taxon>Christiangramia</taxon>
    </lineage>
</organism>
<dbReference type="AlphaFoldDB" id="A0A2R3Z8X1"/>
<protein>
    <recommendedName>
        <fullName evidence="2">ASPIC/UnbV domain-containing protein</fullName>
    </recommendedName>
</protein>
<evidence type="ECO:0000256" key="1">
    <source>
        <dbReference type="ARBA" id="ARBA00022729"/>
    </source>
</evidence>
<dbReference type="Proteomes" id="UP000241507">
    <property type="component" value="Chromosome"/>
</dbReference>
<dbReference type="RefSeq" id="WP_107013481.1">
    <property type="nucleotide sequence ID" value="NZ_CP028136.1"/>
</dbReference>
<keyword evidence="1" id="KW-0732">Signal</keyword>
<dbReference type="InterPro" id="IPR027039">
    <property type="entry name" value="Crtac1"/>
</dbReference>
<keyword evidence="4" id="KW-1185">Reference proteome</keyword>
<accession>A0A2R3Z8X1</accession>
<evidence type="ECO:0000313" key="4">
    <source>
        <dbReference type="Proteomes" id="UP000241507"/>
    </source>
</evidence>
<dbReference type="KEGG" id="grs:C7S20_16350"/>
<feature type="domain" description="ASPIC/UnbV" evidence="2">
    <location>
        <begin position="529"/>
        <end position="596"/>
    </location>
</feature>
<dbReference type="PROSITE" id="PS51257">
    <property type="entry name" value="PROKAR_LIPOPROTEIN"/>
    <property type="match status" value="1"/>
</dbReference>
<dbReference type="InterPro" id="IPR028994">
    <property type="entry name" value="Integrin_alpha_N"/>
</dbReference>
<dbReference type="Pfam" id="PF07593">
    <property type="entry name" value="UnbV_ASPIC"/>
    <property type="match status" value="1"/>
</dbReference>
<evidence type="ECO:0000259" key="2">
    <source>
        <dbReference type="Pfam" id="PF07593"/>
    </source>
</evidence>
<dbReference type="InterPro" id="IPR011519">
    <property type="entry name" value="UnbV_ASPIC"/>
</dbReference>
<evidence type="ECO:0000313" key="3">
    <source>
        <dbReference type="EMBL" id="AVR46710.1"/>
    </source>
</evidence>
<proteinExistence type="predicted"/>
<gene>
    <name evidence="3" type="ORF">C7S20_16350</name>
</gene>
<dbReference type="Gene3D" id="2.130.10.130">
    <property type="entry name" value="Integrin alpha, N-terminal"/>
    <property type="match status" value="4"/>
</dbReference>
<dbReference type="PANTHER" id="PTHR16026:SF0">
    <property type="entry name" value="CARTILAGE ACIDIC PROTEIN 1"/>
    <property type="match status" value="1"/>
</dbReference>
<dbReference type="PANTHER" id="PTHR16026">
    <property type="entry name" value="CARTILAGE ACIDIC PROTEIN 1"/>
    <property type="match status" value="1"/>
</dbReference>
<name>A0A2R3Z8X1_9FLAO</name>
<dbReference type="InterPro" id="IPR013517">
    <property type="entry name" value="FG-GAP"/>
</dbReference>
<sequence length="1100" mass="122780">MKLYSGIFLSLLLLLGISSCEKKDHLFEKLDGEATGVHFSNVLNKKSSLNILNYLYYYNGSGLAVGDYNGDGNIDIYFTANEAPDKLYLNKGNFKFQDVSIRSGIKNPDAWTTGITNVDINNDGLLDLYICKVSGVENIKAHNLLLINQGNDAEGIPVFKESSSEYGLDFSGFSTQAVFLDYDRDGDLDMYLLNHSTHPNLNYGRGSKRNTVDEKSGDRFYENIHGKFVDVSSATGIHQGVIGYGLGISVGDLNADDYPDIYVGNDFFENDYLYINQKNKTFLDLISTTPQNLGHTTHFSMGNDIADVNNDGLADIVSLDMLPEDLQTYKTSGLEYPFQTYANYLKKGFSPQYMQNTLHLNNGNLHFSETAFLSGIAASEWSWGALLADFDNDTNKDLFITNGIKGATNNMDFIKYISNEKIQKKISQGGNADFEDLIKDLPEKKVPNYIFQNNGDNTFSDKSREWLDSKASFSHGLAYADFDNDGDLDLVVNNMDDEAGIFKNNSEKLKKSNHYLDLNFVGDSLNLLGIGARVKVFLNDKFQVQEHYLSRGYLSSAAPGMHFGLGTHTSADSVEIVWPGGKIQRLYKIPADQKITLDIKNADLRGTNVIGEPVPILQKIDSVLAFRHVEQSTLEFNRDILIPFAYTNLSPRIAVADINNDGLDDLIAGGGKSQPASLWFQNKEGKFAKSHSPVFEKNAISEDTDEVFFDADGDGDQDLIIVSGGNEFRSGEALQPRFYRNNQGSFSLEEVVFKGISMNASRISIVDLENDGDMDICISANVVPQEYGKTPRQFLFKNDGNGNFTDITKDFAPGFLNVGMVQDIVWADLDKNGYKDAIIVGHWMPLKIFLNNGKNLHEAQTGLRKSNGWWNSVKVADFDKDGDLDIVAGNWGLNSRLSASEDQPVKLYLNDFDGNGSTDPVMTYYYQNTETAFSSKDELDKQMPFLKKKFPNYADYSKASFEDVFPADKIYKSTKKQVYELATCYFENTGKNYFVKHKLPFEAQVSTVFAIQNYDFNGDGFEDILLVGNNYEISTQLGRLDASHGTLLLNDKNGFFEVSSTKLPDISGPARDIKKIRIGNKDCFIISMNNNEPIVLRSNK</sequence>